<feature type="non-terminal residue" evidence="2">
    <location>
        <position position="161"/>
    </location>
</feature>
<name>A0A2M7XNJ6_9BACT</name>
<feature type="domain" description="DUF4349" evidence="1">
    <location>
        <begin position="64"/>
        <end position="160"/>
    </location>
</feature>
<protein>
    <recommendedName>
        <fullName evidence="1">DUF4349 domain-containing protein</fullName>
    </recommendedName>
</protein>
<accession>A0A2M7XNJ6</accession>
<proteinExistence type="predicted"/>
<organism evidence="2 3">
    <name type="scientific">Candidatus Shapirobacteria bacterium CG_4_9_14_3_um_filter_36_12</name>
    <dbReference type="NCBI Taxonomy" id="1974877"/>
    <lineage>
        <taxon>Bacteria</taxon>
        <taxon>Candidatus Shapironibacteriota</taxon>
    </lineage>
</organism>
<reference evidence="3" key="1">
    <citation type="submission" date="2017-09" db="EMBL/GenBank/DDBJ databases">
        <title>Depth-based differentiation of microbial function through sediment-hosted aquifers and enrichment of novel symbionts in the deep terrestrial subsurface.</title>
        <authorList>
            <person name="Probst A.J."/>
            <person name="Ladd B."/>
            <person name="Jarett J.K."/>
            <person name="Geller-Mcgrath D.E."/>
            <person name="Sieber C.M.K."/>
            <person name="Emerson J.B."/>
            <person name="Anantharaman K."/>
            <person name="Thomas B.C."/>
            <person name="Malmstrom R."/>
            <person name="Stieglmeier M."/>
            <person name="Klingl A."/>
            <person name="Woyke T."/>
            <person name="Ryan C.M."/>
            <person name="Banfield J.F."/>
        </authorList>
    </citation>
    <scope>NUCLEOTIDE SEQUENCE [LARGE SCALE GENOMIC DNA]</scope>
</reference>
<dbReference type="Proteomes" id="UP000230518">
    <property type="component" value="Unassembled WGS sequence"/>
</dbReference>
<dbReference type="EMBL" id="PFWO01000024">
    <property type="protein sequence ID" value="PJA51156.1"/>
    <property type="molecule type" value="Genomic_DNA"/>
</dbReference>
<dbReference type="AlphaFoldDB" id="A0A2M7XNJ6"/>
<comment type="caution">
    <text evidence="2">The sequence shown here is derived from an EMBL/GenBank/DDBJ whole genome shotgun (WGS) entry which is preliminary data.</text>
</comment>
<dbReference type="InterPro" id="IPR025645">
    <property type="entry name" value="DUF4349"/>
</dbReference>
<evidence type="ECO:0000313" key="2">
    <source>
        <dbReference type="EMBL" id="PJA51156.1"/>
    </source>
</evidence>
<gene>
    <name evidence="2" type="ORF">CO168_01300</name>
</gene>
<dbReference type="Pfam" id="PF14257">
    <property type="entry name" value="DUF4349"/>
    <property type="match status" value="1"/>
</dbReference>
<evidence type="ECO:0000259" key="1">
    <source>
        <dbReference type="Pfam" id="PF14257"/>
    </source>
</evidence>
<sequence length="161" mass="17625">MTNLIKKNWLIILVIIFAIGYVNRKNTEQNTILPMTGGGIVADSVVSDKMLIRREVAPSESTNRLVIQDTSLSLQVDNVESKIKEIESKTTEMGGFLINSNLSKPNGVGSGTISVRIPEGKRDEAMELFKVMAVKVVSENVSGTAVTDQYTDLQAQLEVLQ</sequence>
<evidence type="ECO:0000313" key="3">
    <source>
        <dbReference type="Proteomes" id="UP000230518"/>
    </source>
</evidence>